<feature type="compositionally biased region" description="Basic and acidic residues" evidence="1">
    <location>
        <begin position="178"/>
        <end position="192"/>
    </location>
</feature>
<keyword evidence="2" id="KW-0732">Signal</keyword>
<feature type="chain" id="PRO_5004274498" evidence="2">
    <location>
        <begin position="23"/>
        <end position="192"/>
    </location>
</feature>
<organism evidence="3">
    <name type="scientific">Drosophila melanogaster</name>
    <name type="common">Fruit fly</name>
    <dbReference type="NCBI Taxonomy" id="7227"/>
    <lineage>
        <taxon>Eukaryota</taxon>
        <taxon>Metazoa</taxon>
        <taxon>Ecdysozoa</taxon>
        <taxon>Arthropoda</taxon>
        <taxon>Hexapoda</taxon>
        <taxon>Insecta</taxon>
        <taxon>Pterygota</taxon>
        <taxon>Neoptera</taxon>
        <taxon>Endopterygota</taxon>
        <taxon>Diptera</taxon>
        <taxon>Brachycera</taxon>
        <taxon>Muscomorpha</taxon>
        <taxon>Ephydroidea</taxon>
        <taxon>Drosophilidae</taxon>
        <taxon>Drosophila</taxon>
        <taxon>Sophophora</taxon>
    </lineage>
</organism>
<proteinExistence type="predicted"/>
<name>Q6IIK8_DROME</name>
<feature type="region of interest" description="Disordered" evidence="1">
    <location>
        <begin position="147"/>
        <end position="192"/>
    </location>
</feature>
<evidence type="ECO:0000256" key="1">
    <source>
        <dbReference type="SAM" id="MobiDB-lite"/>
    </source>
</evidence>
<dbReference type="AlphaFoldDB" id="Q6IIK8"/>
<feature type="signal peptide" evidence="2">
    <location>
        <begin position="1"/>
        <end position="22"/>
    </location>
</feature>
<dbReference type="EMBL" id="BK003058">
    <property type="protein sequence ID" value="DAA03258.1"/>
    <property type="molecule type" value="Genomic_DNA"/>
</dbReference>
<reference evidence="3" key="1">
    <citation type="journal article" date="2003" name="Genome Biol.">
        <title>An integrated gene annotation and transcriptional profiling approach towards the full gene content of the Drosophila genome.</title>
        <authorList>
            <person name="Hild M."/>
            <person name="Beckmann B."/>
            <person name="Haas S.A."/>
            <person name="Koch B."/>
            <person name="Solovyev V."/>
            <person name="Busold C."/>
            <person name="Fellenberg K."/>
            <person name="Boutros M."/>
            <person name="Vingron M."/>
            <person name="Sauer F."/>
            <person name="Hoheisel J.D."/>
            <person name="Paro R."/>
        </authorList>
    </citation>
    <scope>NUCLEOTIDE SEQUENCE</scope>
</reference>
<accession>Q6IIK8</accession>
<sequence length="192" mass="20732">MALAHLAIALSPSLLISPAALATSLFLFPRFIKQIIHVHPPFSQCSPRFAALFTREAALQPSASPPNYQSAGAPEKEPVAKVFDPVPEMGFVFGHSVSHHPLLQYEMAALGSSSSHVHPINLAHRTNGKLRRKSRGEPLCMIRKLDQATEPAGLEPPSGLDESSGVDQEAVSILVQAPKEEKARKAGKHQEN</sequence>
<gene>
    <name evidence="3" type="ORF">HDC17749</name>
</gene>
<evidence type="ECO:0000256" key="2">
    <source>
        <dbReference type="SAM" id="SignalP"/>
    </source>
</evidence>
<protein>
    <submittedName>
        <fullName evidence="3">HDC17749</fullName>
    </submittedName>
</protein>
<evidence type="ECO:0000313" key="3">
    <source>
        <dbReference type="EMBL" id="DAA03258.1"/>
    </source>
</evidence>